<protein>
    <submittedName>
        <fullName evidence="2">Uncharacterized protein</fullName>
    </submittedName>
</protein>
<keyword evidence="1" id="KW-1133">Transmembrane helix</keyword>
<evidence type="ECO:0000256" key="1">
    <source>
        <dbReference type="SAM" id="Phobius"/>
    </source>
</evidence>
<comment type="caution">
    <text evidence="2">The sequence shown here is derived from an EMBL/GenBank/DDBJ whole genome shotgun (WGS) entry which is preliminary data.</text>
</comment>
<keyword evidence="3" id="KW-1185">Reference proteome</keyword>
<dbReference type="Proteomes" id="UP000215509">
    <property type="component" value="Unassembled WGS sequence"/>
</dbReference>
<dbReference type="AlphaFoldDB" id="A0A229UQD6"/>
<evidence type="ECO:0000313" key="3">
    <source>
        <dbReference type="Proteomes" id="UP000215509"/>
    </source>
</evidence>
<sequence>MLTLITVAALLIISMETPSLIRQRKWKELAMFSGFLVSGLVLGVLLVLQFAYSEPGKSLEAVFKPVSQLLIQ</sequence>
<accession>A0A229UQD6</accession>
<feature type="transmembrane region" description="Helical" evidence="1">
    <location>
        <begin position="31"/>
        <end position="52"/>
    </location>
</feature>
<dbReference type="EMBL" id="NMQW01000023">
    <property type="protein sequence ID" value="OXM85089.1"/>
    <property type="molecule type" value="Genomic_DNA"/>
</dbReference>
<reference evidence="2 3" key="1">
    <citation type="submission" date="2017-07" db="EMBL/GenBank/DDBJ databases">
        <title>Genome sequencing and assembly of Paenibacillus rigui.</title>
        <authorList>
            <person name="Mayilraj S."/>
        </authorList>
    </citation>
    <scope>NUCLEOTIDE SEQUENCE [LARGE SCALE GENOMIC DNA]</scope>
    <source>
        <strain evidence="2 3">JCM 16352</strain>
    </source>
</reference>
<evidence type="ECO:0000313" key="2">
    <source>
        <dbReference type="EMBL" id="OXM85089.1"/>
    </source>
</evidence>
<organism evidence="2 3">
    <name type="scientific">Paenibacillus rigui</name>
    <dbReference type="NCBI Taxonomy" id="554312"/>
    <lineage>
        <taxon>Bacteria</taxon>
        <taxon>Bacillati</taxon>
        <taxon>Bacillota</taxon>
        <taxon>Bacilli</taxon>
        <taxon>Bacillales</taxon>
        <taxon>Paenibacillaceae</taxon>
        <taxon>Paenibacillus</taxon>
    </lineage>
</organism>
<name>A0A229UQD6_9BACL</name>
<gene>
    <name evidence="2" type="ORF">CF651_15875</name>
</gene>
<dbReference type="RefSeq" id="WP_094015852.1">
    <property type="nucleotide sequence ID" value="NZ_NMQW01000023.1"/>
</dbReference>
<proteinExistence type="predicted"/>
<keyword evidence="1" id="KW-0812">Transmembrane</keyword>
<keyword evidence="1" id="KW-0472">Membrane</keyword>